<dbReference type="Gene3D" id="1.20.120.920">
    <property type="entry name" value="CRISPR-associated endonuclease Cas1, C-terminal domain"/>
    <property type="match status" value="1"/>
</dbReference>
<dbReference type="GO" id="GO:0043571">
    <property type="term" value="P:maintenance of CRISPR repeat elements"/>
    <property type="evidence" value="ECO:0007669"/>
    <property type="project" value="InterPro"/>
</dbReference>
<evidence type="ECO:0000313" key="8">
    <source>
        <dbReference type="EMBL" id="WNZ44142.1"/>
    </source>
</evidence>
<keyword evidence="5" id="KW-0460">Magnesium</keyword>
<dbReference type="GO" id="GO:0003677">
    <property type="term" value="F:DNA binding"/>
    <property type="evidence" value="ECO:0007669"/>
    <property type="project" value="UniProtKB-KW"/>
</dbReference>
<keyword evidence="2" id="KW-0479">Metal-binding</keyword>
<dbReference type="EC" id="3.1.-.-" evidence="8"/>
<gene>
    <name evidence="8" type="ORF">Q2T42_20140</name>
</gene>
<keyword evidence="7" id="KW-0238">DNA-binding</keyword>
<sequence>MCDLLAEFQSSIVDRVVMELLQSRQIVSDDFVWVDQGIFLEPDALERFIQHWDAMLARRVEHLYAGEISYQQCLEVQVQEYIACLLEDQEFYRPMLLKG</sequence>
<evidence type="ECO:0000256" key="1">
    <source>
        <dbReference type="ARBA" id="ARBA00022722"/>
    </source>
</evidence>
<dbReference type="InterPro" id="IPR042206">
    <property type="entry name" value="CRISPR-assoc_Cas1_C"/>
</dbReference>
<evidence type="ECO:0000256" key="7">
    <source>
        <dbReference type="ARBA" id="ARBA00023125"/>
    </source>
</evidence>
<evidence type="ECO:0000256" key="6">
    <source>
        <dbReference type="ARBA" id="ARBA00023118"/>
    </source>
</evidence>
<evidence type="ECO:0000256" key="5">
    <source>
        <dbReference type="ARBA" id="ARBA00022842"/>
    </source>
</evidence>
<accession>A0AA96WQU2</accession>
<evidence type="ECO:0000256" key="3">
    <source>
        <dbReference type="ARBA" id="ARBA00022759"/>
    </source>
</evidence>
<dbReference type="AlphaFoldDB" id="A0AA96WQU2"/>
<dbReference type="EMBL" id="CP130144">
    <property type="protein sequence ID" value="WNZ44142.1"/>
    <property type="molecule type" value="Genomic_DNA"/>
</dbReference>
<reference evidence="8" key="1">
    <citation type="journal article" date="2023" name="Plants (Basel)">
        <title>Genomic Analysis of Leptolyngbya boryana CZ1 Reveals Efficient Carbon Fixation Modules.</title>
        <authorList>
            <person name="Bai X."/>
            <person name="Wang H."/>
            <person name="Cheng W."/>
            <person name="Wang J."/>
            <person name="Ma M."/>
            <person name="Hu H."/>
            <person name="Song Z."/>
            <person name="Ma H."/>
            <person name="Fan Y."/>
            <person name="Du C."/>
            <person name="Xu J."/>
        </authorList>
    </citation>
    <scope>NUCLEOTIDE SEQUENCE</scope>
    <source>
        <strain evidence="8">CZ1</strain>
    </source>
</reference>
<reference evidence="8" key="2">
    <citation type="submission" date="2023-07" db="EMBL/GenBank/DDBJ databases">
        <authorList>
            <person name="Bai X.-H."/>
            <person name="Wang H.-H."/>
            <person name="Wang J."/>
            <person name="Ma M.-Y."/>
            <person name="Hu H.-H."/>
            <person name="Song Z.-L."/>
            <person name="Ma H.-G."/>
            <person name="Fan Y."/>
            <person name="Du C.-Y."/>
            <person name="Xu J.-C."/>
        </authorList>
    </citation>
    <scope>NUCLEOTIDE SEQUENCE</scope>
    <source>
        <strain evidence="8">CZ1</strain>
    </source>
</reference>
<dbReference type="GO" id="GO:0051607">
    <property type="term" value="P:defense response to virus"/>
    <property type="evidence" value="ECO:0007669"/>
    <property type="project" value="UniProtKB-KW"/>
</dbReference>
<keyword evidence="3 8" id="KW-0255">Endonuclease</keyword>
<protein>
    <submittedName>
        <fullName evidence="8">CRISPR-associated endonuclease Cas1</fullName>
        <ecNumber evidence="8">3.1.-.-</ecNumber>
    </submittedName>
</protein>
<evidence type="ECO:0000256" key="2">
    <source>
        <dbReference type="ARBA" id="ARBA00022723"/>
    </source>
</evidence>
<dbReference type="GO" id="GO:0046872">
    <property type="term" value="F:metal ion binding"/>
    <property type="evidence" value="ECO:0007669"/>
    <property type="project" value="UniProtKB-KW"/>
</dbReference>
<keyword evidence="4 8" id="KW-0378">Hydrolase</keyword>
<dbReference type="GO" id="GO:0016787">
    <property type="term" value="F:hydrolase activity"/>
    <property type="evidence" value="ECO:0007669"/>
    <property type="project" value="UniProtKB-KW"/>
</dbReference>
<organism evidence="8">
    <name type="scientific">Leptolyngbya boryana CZ1</name>
    <dbReference type="NCBI Taxonomy" id="3060204"/>
    <lineage>
        <taxon>Bacteria</taxon>
        <taxon>Bacillati</taxon>
        <taxon>Cyanobacteriota</taxon>
        <taxon>Cyanophyceae</taxon>
        <taxon>Leptolyngbyales</taxon>
        <taxon>Leptolyngbyaceae</taxon>
        <taxon>Leptolyngbya group</taxon>
        <taxon>Leptolyngbya</taxon>
    </lineage>
</organism>
<dbReference type="Pfam" id="PF01867">
    <property type="entry name" value="Cas_Cas1"/>
    <property type="match status" value="1"/>
</dbReference>
<dbReference type="GO" id="GO:0004519">
    <property type="term" value="F:endonuclease activity"/>
    <property type="evidence" value="ECO:0007669"/>
    <property type="project" value="UniProtKB-KW"/>
</dbReference>
<keyword evidence="6" id="KW-0051">Antiviral defense</keyword>
<keyword evidence="1" id="KW-0540">Nuclease</keyword>
<proteinExistence type="predicted"/>
<evidence type="ECO:0000256" key="4">
    <source>
        <dbReference type="ARBA" id="ARBA00022801"/>
    </source>
</evidence>
<name>A0AA96WQU2_LEPBY</name>
<dbReference type="InterPro" id="IPR002729">
    <property type="entry name" value="CRISPR-assoc_Cas1"/>
</dbReference>